<dbReference type="PANTHER" id="PTHR42711">
    <property type="entry name" value="ABC TRANSPORTER ATP-BINDING PROTEIN"/>
    <property type="match status" value="1"/>
</dbReference>
<protein>
    <submittedName>
        <fullName evidence="5">ATP-binding protein</fullName>
    </submittedName>
</protein>
<sequence length="284" mass="31913">MIEVKDLTFTYPGGKKEAIRNISFSVKPGEIFGFLGPSGAGKSTTQKILTGQLTGYKGKISVMGKDMASLKSDFYENIGVSFEIPNHYLKLTAMENLNYFRALYGGETEDPMELMKLVGLETDANNRVSNFSKGMKVRLGFVRAMLNKPELLFLDEPTTGLDPVNGRIIKDIILKKKAEGKTIFLTTHNMTLADELCDRIGFIVDGEIKLIDSPRKLKLQHGKRVVRVEYNENSHVETREFQLNDLANNNDFIQILRSKEVQTIHTEEATLEDIFIKVTGRSLA</sequence>
<dbReference type="InterPro" id="IPR003593">
    <property type="entry name" value="AAA+_ATPase"/>
</dbReference>
<dbReference type="InterPro" id="IPR027417">
    <property type="entry name" value="P-loop_NTPase"/>
</dbReference>
<dbReference type="PANTHER" id="PTHR42711:SF18">
    <property type="entry name" value="ABC TRANSPORTER, ATP-BINDING PROTEIN"/>
    <property type="match status" value="1"/>
</dbReference>
<dbReference type="PROSITE" id="PS00211">
    <property type="entry name" value="ABC_TRANSPORTER_1"/>
    <property type="match status" value="1"/>
</dbReference>
<dbReference type="RefSeq" id="WP_230740310.1">
    <property type="nucleotide sequence ID" value="NZ_PGCK01000002.1"/>
</dbReference>
<keyword evidence="1" id="KW-0813">Transport</keyword>
<evidence type="ECO:0000313" key="6">
    <source>
        <dbReference type="Proteomes" id="UP001320159"/>
    </source>
</evidence>
<dbReference type="CDD" id="cd03230">
    <property type="entry name" value="ABC_DR_subfamily_A"/>
    <property type="match status" value="1"/>
</dbReference>
<dbReference type="GO" id="GO:0016887">
    <property type="term" value="F:ATP hydrolysis activity"/>
    <property type="evidence" value="ECO:0007669"/>
    <property type="project" value="InterPro"/>
</dbReference>
<gene>
    <name evidence="5" type="ORF">CUJ83_02570</name>
</gene>
<name>A0AAP2RCS5_9EURY</name>
<dbReference type="EMBL" id="PGCK01000002">
    <property type="protein sequence ID" value="MCD1293882.1"/>
    <property type="molecule type" value="Genomic_DNA"/>
</dbReference>
<dbReference type="InterPro" id="IPR050763">
    <property type="entry name" value="ABC_transporter_ATP-binding"/>
</dbReference>
<dbReference type="InterPro" id="IPR017871">
    <property type="entry name" value="ABC_transporter-like_CS"/>
</dbReference>
<keyword evidence="3 5" id="KW-0067">ATP-binding</keyword>
<evidence type="ECO:0000259" key="4">
    <source>
        <dbReference type="PROSITE" id="PS50893"/>
    </source>
</evidence>
<proteinExistence type="predicted"/>
<evidence type="ECO:0000256" key="2">
    <source>
        <dbReference type="ARBA" id="ARBA00022741"/>
    </source>
</evidence>
<dbReference type="Gene3D" id="3.40.50.300">
    <property type="entry name" value="P-loop containing nucleotide triphosphate hydrolases"/>
    <property type="match status" value="1"/>
</dbReference>
<dbReference type="Proteomes" id="UP001320159">
    <property type="component" value="Unassembled WGS sequence"/>
</dbReference>
<dbReference type="Pfam" id="PF00005">
    <property type="entry name" value="ABC_tran"/>
    <property type="match status" value="1"/>
</dbReference>
<dbReference type="PROSITE" id="PS50893">
    <property type="entry name" value="ABC_TRANSPORTER_2"/>
    <property type="match status" value="1"/>
</dbReference>
<dbReference type="SUPFAM" id="SSF52540">
    <property type="entry name" value="P-loop containing nucleoside triphosphate hydrolases"/>
    <property type="match status" value="1"/>
</dbReference>
<reference evidence="5 6" key="1">
    <citation type="submission" date="2017-11" db="EMBL/GenBank/DDBJ databases">
        <title>Isolation and Characterization of Family Methanocellaceae Species from Potential Methane Hydrate Area Offshore Southwestern Taiwan.</title>
        <authorList>
            <person name="Zhang W.-L."/>
            <person name="Chen W.-C."/>
            <person name="Lai M.-C."/>
            <person name="Chen S.-C."/>
        </authorList>
    </citation>
    <scope>NUCLEOTIDE SEQUENCE [LARGE SCALE GENOMIC DNA]</scope>
    <source>
        <strain evidence="5 6">CWC-04</strain>
    </source>
</reference>
<dbReference type="AlphaFoldDB" id="A0AAP2RCS5"/>
<accession>A0AAP2RCS5</accession>
<evidence type="ECO:0000313" key="5">
    <source>
        <dbReference type="EMBL" id="MCD1293882.1"/>
    </source>
</evidence>
<evidence type="ECO:0000256" key="3">
    <source>
        <dbReference type="ARBA" id="ARBA00022840"/>
    </source>
</evidence>
<evidence type="ECO:0000256" key="1">
    <source>
        <dbReference type="ARBA" id="ARBA00022448"/>
    </source>
</evidence>
<keyword evidence="2" id="KW-0547">Nucleotide-binding</keyword>
<dbReference type="InterPro" id="IPR003439">
    <property type="entry name" value="ABC_transporter-like_ATP-bd"/>
</dbReference>
<organism evidence="5 6">
    <name type="scientific">Methanooceanicella nereidis</name>
    <dbReference type="NCBI Taxonomy" id="2052831"/>
    <lineage>
        <taxon>Archaea</taxon>
        <taxon>Methanobacteriati</taxon>
        <taxon>Methanobacteriota</taxon>
        <taxon>Stenosarchaea group</taxon>
        <taxon>Methanomicrobia</taxon>
        <taxon>Methanocellales</taxon>
        <taxon>Methanocellaceae</taxon>
        <taxon>Methanooceanicella</taxon>
    </lineage>
</organism>
<feature type="domain" description="ABC transporter" evidence="4">
    <location>
        <begin position="2"/>
        <end position="230"/>
    </location>
</feature>
<keyword evidence="6" id="KW-1185">Reference proteome</keyword>
<dbReference type="SMART" id="SM00382">
    <property type="entry name" value="AAA"/>
    <property type="match status" value="1"/>
</dbReference>
<comment type="caution">
    <text evidence="5">The sequence shown here is derived from an EMBL/GenBank/DDBJ whole genome shotgun (WGS) entry which is preliminary data.</text>
</comment>
<dbReference type="GO" id="GO:0005524">
    <property type="term" value="F:ATP binding"/>
    <property type="evidence" value="ECO:0007669"/>
    <property type="project" value="UniProtKB-KW"/>
</dbReference>